<dbReference type="EMBL" id="MK072388">
    <property type="protein sequence ID" value="AYV83354.1"/>
    <property type="molecule type" value="Genomic_DNA"/>
</dbReference>
<proteinExistence type="predicted"/>
<organism evidence="1">
    <name type="scientific">Hyperionvirus sp</name>
    <dbReference type="NCBI Taxonomy" id="2487770"/>
    <lineage>
        <taxon>Viruses</taxon>
        <taxon>Varidnaviria</taxon>
        <taxon>Bamfordvirae</taxon>
        <taxon>Nucleocytoviricota</taxon>
        <taxon>Megaviricetes</taxon>
        <taxon>Imitervirales</taxon>
        <taxon>Mimiviridae</taxon>
        <taxon>Klosneuvirinae</taxon>
    </lineage>
</organism>
<dbReference type="Gene3D" id="3.80.10.10">
    <property type="entry name" value="Ribonuclease Inhibitor"/>
    <property type="match status" value="1"/>
</dbReference>
<gene>
    <name evidence="1" type="ORF">Hyperionvirus6_35</name>
</gene>
<dbReference type="PANTHER" id="PTHR47186">
    <property type="entry name" value="LEUCINE-RICH REPEAT-CONTAINING PROTEIN 57"/>
    <property type="match status" value="1"/>
</dbReference>
<dbReference type="PANTHER" id="PTHR47186:SF3">
    <property type="entry name" value="OS09G0267800 PROTEIN"/>
    <property type="match status" value="1"/>
</dbReference>
<protein>
    <submittedName>
        <fullName evidence="1">Uncharacterized protein</fullName>
    </submittedName>
</protein>
<reference evidence="1" key="1">
    <citation type="submission" date="2018-10" db="EMBL/GenBank/DDBJ databases">
        <title>Hidden diversity of soil giant viruses.</title>
        <authorList>
            <person name="Schulz F."/>
            <person name="Alteio L."/>
            <person name="Goudeau D."/>
            <person name="Ryan E.M."/>
            <person name="Malmstrom R.R."/>
            <person name="Blanchard J."/>
            <person name="Woyke T."/>
        </authorList>
    </citation>
    <scope>NUCLEOTIDE SEQUENCE</scope>
    <source>
        <strain evidence="1">HYV1</strain>
    </source>
</reference>
<accession>A0A3G5AA33</accession>
<dbReference type="SUPFAM" id="SSF52058">
    <property type="entry name" value="L domain-like"/>
    <property type="match status" value="1"/>
</dbReference>
<evidence type="ECO:0000313" key="1">
    <source>
        <dbReference type="EMBL" id="AYV83354.1"/>
    </source>
</evidence>
<sequence length="311" mass="35289">MLTALTNLTSLLFCTATITEADLKIHKKTLKKLSIYGNPDQLNIITFSNLPELTHFRSIYGAIQFSKGDDTKNLSFIDSLEIHGLPNVELTGLQYFKNKNIDLDKLKLTSLTKLVYPQLETDHTSADLINLIDLHCDETSFQSFKTAKSLKCLKLLNCSVRSGPIVLSSFTQIEKLSICVKDMTPLFGLSNLTNLDISGFLVKDKRVKFVSGPFPKLVHLRVCYMIVEKKELKTLTGLQSLFIGGCSETISMKDISHMSNLITLKIHEFEYDRDSLGIFFPRLQEFSVRTCHFNYGDLEFSNIKNNRGYYD</sequence>
<name>A0A3G5AA33_9VIRU</name>
<dbReference type="InterPro" id="IPR032675">
    <property type="entry name" value="LRR_dom_sf"/>
</dbReference>